<dbReference type="Pfam" id="PF25212">
    <property type="entry name" value="HVO_A0114"/>
    <property type="match status" value="1"/>
</dbReference>
<evidence type="ECO:0000313" key="1">
    <source>
        <dbReference type="EMBL" id="EBR8434532.1"/>
    </source>
</evidence>
<organism evidence="1">
    <name type="scientific">Salmonella enterica subsp. enterica serovar Panama</name>
    <dbReference type="NCBI Taxonomy" id="29472"/>
    <lineage>
        <taxon>Bacteria</taxon>
        <taxon>Pseudomonadati</taxon>
        <taxon>Pseudomonadota</taxon>
        <taxon>Gammaproteobacteria</taxon>
        <taxon>Enterobacterales</taxon>
        <taxon>Enterobacteriaceae</taxon>
        <taxon>Salmonella</taxon>
    </lineage>
</organism>
<comment type="caution">
    <text evidence="1">The sequence shown here is derived from an EMBL/GenBank/DDBJ whole genome shotgun (WGS) entry which is preliminary data.</text>
</comment>
<dbReference type="Gene3D" id="1.10.10.10">
    <property type="entry name" value="Winged helix-like DNA-binding domain superfamily/Winged helix DNA-binding domain"/>
    <property type="match status" value="1"/>
</dbReference>
<dbReference type="EMBL" id="AAGTPA010000018">
    <property type="protein sequence ID" value="EBR8434532.1"/>
    <property type="molecule type" value="Genomic_DNA"/>
</dbReference>
<gene>
    <name evidence="1" type="ORF">DOI44_16140</name>
</gene>
<name>A0A5U8J9F6_SALET</name>
<proteinExistence type="predicted"/>
<dbReference type="Proteomes" id="UP000839597">
    <property type="component" value="Unassembled WGS sequence"/>
</dbReference>
<protein>
    <submittedName>
        <fullName evidence="1">Transcriptional regulator</fullName>
    </submittedName>
</protein>
<sequence length="122" mass="13709">MNTLTVKVLPEKDAWAQMGEAFEQAMTGKQPDDPFVFSFSSIEDLARVMLAPNRLTIINTMAGAGAITIRELSRRVQRDFKSVHRDVQTMLNAGIIEHEGSKIIFPFDAVHFDFMIEHNSVA</sequence>
<reference evidence="1" key="1">
    <citation type="submission" date="2018-06" db="EMBL/GenBank/DDBJ databases">
        <authorList>
            <person name="Ashton P.M."/>
            <person name="Dallman T."/>
            <person name="Nair S."/>
            <person name="De Pinna E."/>
            <person name="Peters T."/>
            <person name="Grant K."/>
        </authorList>
    </citation>
    <scope>NUCLEOTIDE SEQUENCE [LARGE SCALE GENOMIC DNA]</scope>
    <source>
        <strain evidence="1">449454</strain>
    </source>
</reference>
<accession>A0A5U8J9F6</accession>
<dbReference type="InterPro" id="IPR036388">
    <property type="entry name" value="WH-like_DNA-bd_sf"/>
</dbReference>
<dbReference type="AlphaFoldDB" id="A0A5U8J9F6"/>
<dbReference type="SUPFAM" id="SSF46785">
    <property type="entry name" value="Winged helix' DNA-binding domain"/>
    <property type="match status" value="1"/>
</dbReference>
<dbReference type="InterPro" id="IPR036390">
    <property type="entry name" value="WH_DNA-bd_sf"/>
</dbReference>